<organism evidence="1 2">
    <name type="scientific">Mucor saturninus</name>
    <dbReference type="NCBI Taxonomy" id="64648"/>
    <lineage>
        <taxon>Eukaryota</taxon>
        <taxon>Fungi</taxon>
        <taxon>Fungi incertae sedis</taxon>
        <taxon>Mucoromycota</taxon>
        <taxon>Mucoromycotina</taxon>
        <taxon>Mucoromycetes</taxon>
        <taxon>Mucorales</taxon>
        <taxon>Mucorineae</taxon>
        <taxon>Mucoraceae</taxon>
        <taxon>Mucor</taxon>
    </lineage>
</organism>
<proteinExistence type="predicted"/>
<accession>A0A8H7RHG5</accession>
<reference evidence="1" key="1">
    <citation type="submission" date="2020-12" db="EMBL/GenBank/DDBJ databases">
        <title>Metabolic potential, ecology and presence of endohyphal bacteria is reflected in genomic diversity of Mucoromycotina.</title>
        <authorList>
            <person name="Muszewska A."/>
            <person name="Okrasinska A."/>
            <person name="Steczkiewicz K."/>
            <person name="Drgas O."/>
            <person name="Orlowska M."/>
            <person name="Perlinska-Lenart U."/>
            <person name="Aleksandrzak-Piekarczyk T."/>
            <person name="Szatraj K."/>
            <person name="Zielenkiewicz U."/>
            <person name="Pilsyk S."/>
            <person name="Malc E."/>
            <person name="Mieczkowski P."/>
            <person name="Kruszewska J.S."/>
            <person name="Biernat P."/>
            <person name="Pawlowska J."/>
        </authorList>
    </citation>
    <scope>NUCLEOTIDE SEQUENCE</scope>
    <source>
        <strain evidence="1">WA0000017839</strain>
    </source>
</reference>
<dbReference type="EMBL" id="JAEPRD010000014">
    <property type="protein sequence ID" value="KAG2209716.1"/>
    <property type="molecule type" value="Genomic_DNA"/>
</dbReference>
<dbReference type="Proteomes" id="UP000603453">
    <property type="component" value="Unassembled WGS sequence"/>
</dbReference>
<name>A0A8H7RHG5_9FUNG</name>
<dbReference type="AlphaFoldDB" id="A0A8H7RHG5"/>
<gene>
    <name evidence="1" type="ORF">INT47_001862</name>
</gene>
<comment type="caution">
    <text evidence="1">The sequence shown here is derived from an EMBL/GenBank/DDBJ whole genome shotgun (WGS) entry which is preliminary data.</text>
</comment>
<protein>
    <submittedName>
        <fullName evidence="1">Uncharacterized protein</fullName>
    </submittedName>
</protein>
<sequence>MSPKEDYAGAKPDGIKIHCALLMLACDIPACRKVAGFAAHSSGHACDKCEGKIPLVEVKPDFSGINTVASKWPERSKASNLRAVLELENGERMKTG</sequence>
<evidence type="ECO:0000313" key="2">
    <source>
        <dbReference type="Proteomes" id="UP000603453"/>
    </source>
</evidence>
<dbReference type="OrthoDB" id="2405025at2759"/>
<evidence type="ECO:0000313" key="1">
    <source>
        <dbReference type="EMBL" id="KAG2209716.1"/>
    </source>
</evidence>
<keyword evidence="2" id="KW-1185">Reference proteome</keyword>